<evidence type="ECO:0000313" key="2">
    <source>
        <dbReference type="WBParaSite" id="RSKR_0000356900.1"/>
    </source>
</evidence>
<proteinExistence type="predicted"/>
<sequence length="83" mass="9598">MVTKKTGGPVEVTVNIYLRSISKIDDVNMEYSTQFTFREEWKDPRLAYGRFADENTQVPKFVVLATDVGDDRQQIWGADSFFQ</sequence>
<dbReference type="WBParaSite" id="RSKR_0000356900.1">
    <property type="protein sequence ID" value="RSKR_0000356900.1"/>
    <property type="gene ID" value="RSKR_0000356900"/>
</dbReference>
<reference evidence="2" key="1">
    <citation type="submission" date="2016-11" db="UniProtKB">
        <authorList>
            <consortium name="WormBaseParasite"/>
        </authorList>
    </citation>
    <scope>IDENTIFICATION</scope>
    <source>
        <strain evidence="2">KR3021</strain>
    </source>
</reference>
<organism evidence="1 2">
    <name type="scientific">Rhabditophanes sp. KR3021</name>
    <dbReference type="NCBI Taxonomy" id="114890"/>
    <lineage>
        <taxon>Eukaryota</taxon>
        <taxon>Metazoa</taxon>
        <taxon>Ecdysozoa</taxon>
        <taxon>Nematoda</taxon>
        <taxon>Chromadorea</taxon>
        <taxon>Rhabditida</taxon>
        <taxon>Tylenchina</taxon>
        <taxon>Panagrolaimomorpha</taxon>
        <taxon>Strongyloidoidea</taxon>
        <taxon>Alloionematidae</taxon>
        <taxon>Rhabditophanes</taxon>
    </lineage>
</organism>
<accession>A0AC35TRR6</accession>
<protein>
    <submittedName>
        <fullName evidence="2">Neur_chan_LBD domain-containing protein</fullName>
    </submittedName>
</protein>
<evidence type="ECO:0000313" key="1">
    <source>
        <dbReference type="Proteomes" id="UP000095286"/>
    </source>
</evidence>
<dbReference type="Proteomes" id="UP000095286">
    <property type="component" value="Unplaced"/>
</dbReference>
<name>A0AC35TRR6_9BILA</name>